<dbReference type="GO" id="GO:0005657">
    <property type="term" value="C:replication fork"/>
    <property type="evidence" value="ECO:0007669"/>
    <property type="project" value="TreeGrafter"/>
</dbReference>
<organism evidence="9 10">
    <name type="scientific">Anthostomella pinea</name>
    <dbReference type="NCBI Taxonomy" id="933095"/>
    <lineage>
        <taxon>Eukaryota</taxon>
        <taxon>Fungi</taxon>
        <taxon>Dikarya</taxon>
        <taxon>Ascomycota</taxon>
        <taxon>Pezizomycotina</taxon>
        <taxon>Sordariomycetes</taxon>
        <taxon>Xylariomycetidae</taxon>
        <taxon>Xylariales</taxon>
        <taxon>Xylariaceae</taxon>
        <taxon>Anthostomella</taxon>
    </lineage>
</organism>
<dbReference type="GO" id="GO:0000400">
    <property type="term" value="F:four-way junction DNA binding"/>
    <property type="evidence" value="ECO:0007669"/>
    <property type="project" value="TreeGrafter"/>
</dbReference>
<keyword evidence="6" id="KW-0539">Nucleus</keyword>
<dbReference type="GO" id="GO:0140664">
    <property type="term" value="F:ATP-dependent DNA damage sensor activity"/>
    <property type="evidence" value="ECO:0007669"/>
    <property type="project" value="InterPro"/>
</dbReference>
<evidence type="ECO:0000256" key="2">
    <source>
        <dbReference type="ARBA" id="ARBA00022741"/>
    </source>
</evidence>
<dbReference type="SUPFAM" id="SSF52540">
    <property type="entry name" value="P-loop containing nucleoside triphosphate hydrolases"/>
    <property type="match status" value="1"/>
</dbReference>
<proteinExistence type="predicted"/>
<dbReference type="GO" id="GO:0033063">
    <property type="term" value="C:Rad51B-Rad51C-Rad51D-XRCC2 complex"/>
    <property type="evidence" value="ECO:0007669"/>
    <property type="project" value="TreeGrafter"/>
</dbReference>
<evidence type="ECO:0000256" key="5">
    <source>
        <dbReference type="ARBA" id="ARBA00023204"/>
    </source>
</evidence>
<feature type="region of interest" description="Disordered" evidence="7">
    <location>
        <begin position="298"/>
        <end position="380"/>
    </location>
</feature>
<dbReference type="InterPro" id="IPR052093">
    <property type="entry name" value="HR_Repair_Mediator"/>
</dbReference>
<evidence type="ECO:0000313" key="10">
    <source>
        <dbReference type="Proteomes" id="UP001295740"/>
    </source>
</evidence>
<dbReference type="PROSITE" id="PS50162">
    <property type="entry name" value="RECA_2"/>
    <property type="match status" value="1"/>
</dbReference>
<dbReference type="InterPro" id="IPR003593">
    <property type="entry name" value="AAA+_ATPase"/>
</dbReference>
<accession>A0AAI8YEY7</accession>
<keyword evidence="3" id="KW-0227">DNA damage</keyword>
<evidence type="ECO:0000313" key="9">
    <source>
        <dbReference type="EMBL" id="CAJ2502128.1"/>
    </source>
</evidence>
<feature type="domain" description="RecA family profile 1" evidence="8">
    <location>
        <begin position="39"/>
        <end position="212"/>
    </location>
</feature>
<name>A0AAI8YEY7_9PEZI</name>
<reference evidence="9" key="1">
    <citation type="submission" date="2023-10" db="EMBL/GenBank/DDBJ databases">
        <authorList>
            <person name="Hackl T."/>
        </authorList>
    </citation>
    <scope>NUCLEOTIDE SEQUENCE</scope>
</reference>
<dbReference type="Pfam" id="PF06745">
    <property type="entry name" value="ATPase"/>
    <property type="match status" value="1"/>
</dbReference>
<keyword evidence="4" id="KW-0067">ATP-binding</keyword>
<dbReference type="GO" id="GO:0007131">
    <property type="term" value="P:reciprocal meiotic recombination"/>
    <property type="evidence" value="ECO:0007669"/>
    <property type="project" value="TreeGrafter"/>
</dbReference>
<evidence type="ECO:0000256" key="1">
    <source>
        <dbReference type="ARBA" id="ARBA00004123"/>
    </source>
</evidence>
<dbReference type="GO" id="GO:0000707">
    <property type="term" value="P:meiotic DNA recombinase assembly"/>
    <property type="evidence" value="ECO:0007669"/>
    <property type="project" value="TreeGrafter"/>
</dbReference>
<dbReference type="GO" id="GO:0008821">
    <property type="term" value="F:crossover junction DNA endonuclease activity"/>
    <property type="evidence" value="ECO:0007669"/>
    <property type="project" value="TreeGrafter"/>
</dbReference>
<dbReference type="GO" id="GO:0033065">
    <property type="term" value="C:Rad51C-XRCC3 complex"/>
    <property type="evidence" value="ECO:0007669"/>
    <property type="project" value="TreeGrafter"/>
</dbReference>
<dbReference type="Proteomes" id="UP001295740">
    <property type="component" value="Unassembled WGS sequence"/>
</dbReference>
<dbReference type="Gene3D" id="3.40.50.300">
    <property type="entry name" value="P-loop containing nucleotide triphosphate hydrolases"/>
    <property type="match status" value="1"/>
</dbReference>
<comment type="caution">
    <text evidence="9">The sequence shown here is derived from an EMBL/GenBank/DDBJ whole genome shotgun (WGS) entry which is preliminary data.</text>
</comment>
<keyword evidence="5" id="KW-0234">DNA repair</keyword>
<dbReference type="InterPro" id="IPR020588">
    <property type="entry name" value="RecA_ATP-bd"/>
</dbReference>
<comment type="subcellular location">
    <subcellularLocation>
        <location evidence="1">Nucleus</location>
    </subcellularLocation>
</comment>
<protein>
    <submittedName>
        <fullName evidence="9">Uu.00g049810.m01.CDS01</fullName>
    </submittedName>
</protein>
<dbReference type="InterPro" id="IPR027417">
    <property type="entry name" value="P-loop_NTPase"/>
</dbReference>
<keyword evidence="10" id="KW-1185">Reference proteome</keyword>
<dbReference type="PANTHER" id="PTHR46239">
    <property type="entry name" value="DNA REPAIR PROTEIN RAD51 HOMOLOG 3 RAD51C"/>
    <property type="match status" value="1"/>
</dbReference>
<evidence type="ECO:0000259" key="8">
    <source>
        <dbReference type="PROSITE" id="PS50162"/>
    </source>
</evidence>
<keyword evidence="2" id="KW-0547">Nucleotide-binding</keyword>
<sequence length="380" mass="41131">MDRYEAIHGQDVSSFDLTSTHRLPTVSAAQALEDLKSDPRRFLSTGLDGLDSAVNDVSTADPDLGGIEKGQVVEVWGPPGSGKTAFAMQLAANTLRDGSKVVWVASQTASTDNVTEDQLNNLLHFVTPSLAHLIGLICKPTTSSIPADTSLVVIDNLSGLVNQTFPKNLETRQPPKGRGPSARRLQVLQFLISALQKLSATRDLVIVVLSQCATRMQLERGATLIPAINAGSWEQGIATRLVLFRDWVMRGDAVHDMHLVGIQKHHGKVDSGGIGPVFAFDIQTDGLIDAELHGTQPSLTLSATPHQKRKLDQTGFEIPDSEGEDYGWEDEDTTEMPSMPPQWQGSEDLLVGQIDDDANRVDEDAEGHLAQSTDEDNEST</sequence>
<dbReference type="PANTHER" id="PTHR46239:SF1">
    <property type="entry name" value="DNA REPAIR PROTEIN RAD51 HOMOLOG 3"/>
    <property type="match status" value="1"/>
</dbReference>
<dbReference type="SMART" id="SM00382">
    <property type="entry name" value="AAA"/>
    <property type="match status" value="1"/>
</dbReference>
<dbReference type="CDD" id="cd01393">
    <property type="entry name" value="RecA-like"/>
    <property type="match status" value="1"/>
</dbReference>
<evidence type="ECO:0000256" key="6">
    <source>
        <dbReference type="ARBA" id="ARBA00023242"/>
    </source>
</evidence>
<dbReference type="EMBL" id="CAUWAG010000003">
    <property type="protein sequence ID" value="CAJ2502128.1"/>
    <property type="molecule type" value="Genomic_DNA"/>
</dbReference>
<dbReference type="AlphaFoldDB" id="A0AAI8YEY7"/>
<feature type="compositionally biased region" description="Acidic residues" evidence="7">
    <location>
        <begin position="319"/>
        <end position="334"/>
    </location>
</feature>
<dbReference type="GO" id="GO:0005524">
    <property type="term" value="F:ATP binding"/>
    <property type="evidence" value="ECO:0007669"/>
    <property type="project" value="UniProtKB-KW"/>
</dbReference>
<evidence type="ECO:0000256" key="7">
    <source>
        <dbReference type="SAM" id="MobiDB-lite"/>
    </source>
</evidence>
<evidence type="ECO:0000256" key="3">
    <source>
        <dbReference type="ARBA" id="ARBA00022763"/>
    </source>
</evidence>
<evidence type="ECO:0000256" key="4">
    <source>
        <dbReference type="ARBA" id="ARBA00022840"/>
    </source>
</evidence>
<dbReference type="InterPro" id="IPR014774">
    <property type="entry name" value="KaiC-like_dom"/>
</dbReference>
<gene>
    <name evidence="9" type="ORF">KHLLAP_LOCUS2596</name>
</gene>